<dbReference type="EMBL" id="JACEFI010000002">
    <property type="protein sequence ID" value="KAH0600277.1"/>
    <property type="molecule type" value="Genomic_DNA"/>
</dbReference>
<feature type="compositionally biased region" description="Basic and acidic residues" evidence="2">
    <location>
        <begin position="583"/>
        <end position="596"/>
    </location>
</feature>
<dbReference type="Gene3D" id="3.40.50.1820">
    <property type="entry name" value="alpha/beta hydrolase"/>
    <property type="match status" value="1"/>
</dbReference>
<dbReference type="InterPro" id="IPR029058">
    <property type="entry name" value="AB_hydrolase_fold"/>
</dbReference>
<feature type="domain" description="DUF676" evidence="3">
    <location>
        <begin position="47"/>
        <end position="167"/>
    </location>
</feature>
<feature type="region of interest" description="Disordered" evidence="2">
    <location>
        <begin position="183"/>
        <end position="250"/>
    </location>
</feature>
<evidence type="ECO:0000313" key="5">
    <source>
        <dbReference type="Proteomes" id="UP000764110"/>
    </source>
</evidence>
<accession>A0A9P8MHA5</accession>
<feature type="compositionally biased region" description="Basic and acidic residues" evidence="2">
    <location>
        <begin position="521"/>
        <end position="535"/>
    </location>
</feature>
<dbReference type="CDD" id="cd06503">
    <property type="entry name" value="ATP-synt_Fo_b"/>
    <property type="match status" value="1"/>
</dbReference>
<dbReference type="PANTHER" id="PTHR47842:SF3">
    <property type="entry name" value="DUF676 DOMAIN-CONTAINING PROTEIN"/>
    <property type="match status" value="1"/>
</dbReference>
<feature type="region of interest" description="Disordered" evidence="2">
    <location>
        <begin position="372"/>
        <end position="407"/>
    </location>
</feature>
<feature type="compositionally biased region" description="Polar residues" evidence="2">
    <location>
        <begin position="465"/>
        <end position="474"/>
    </location>
</feature>
<feature type="compositionally biased region" description="Low complexity" evidence="2">
    <location>
        <begin position="201"/>
        <end position="220"/>
    </location>
</feature>
<keyword evidence="5" id="KW-1185">Reference proteome</keyword>
<gene>
    <name evidence="4" type="ORF">MHUMG1_01273</name>
</gene>
<feature type="region of interest" description="Disordered" evidence="2">
    <location>
        <begin position="1"/>
        <end position="40"/>
    </location>
</feature>
<dbReference type="SUPFAM" id="SSF53474">
    <property type="entry name" value="alpha/beta-Hydrolases"/>
    <property type="match status" value="1"/>
</dbReference>
<feature type="compositionally biased region" description="Basic and acidic residues" evidence="2">
    <location>
        <begin position="497"/>
        <end position="512"/>
    </location>
</feature>
<evidence type="ECO:0000313" key="4">
    <source>
        <dbReference type="EMBL" id="KAH0600277.1"/>
    </source>
</evidence>
<comment type="similarity">
    <text evidence="1">Belongs to the putative lipase ROG1 family.</text>
</comment>
<dbReference type="InterPro" id="IPR007751">
    <property type="entry name" value="DUF676_lipase-like"/>
</dbReference>
<protein>
    <recommendedName>
        <fullName evidence="3">DUF676 domain-containing protein</fullName>
    </recommendedName>
</protein>
<feature type="compositionally biased region" description="Polar residues" evidence="2">
    <location>
        <begin position="30"/>
        <end position="39"/>
    </location>
</feature>
<feature type="region of interest" description="Disordered" evidence="2">
    <location>
        <begin position="465"/>
        <end position="597"/>
    </location>
</feature>
<sequence length="680" mass="75478">MSSPPPLPPRTPSRLSPYPLDNPPLHTSDPRTSSTQSLVPSEASLSKRKLLIVYIHGFYGNDQSFRSFPAHVHALLKELLAETHVIHSKIYPRYKTYKAIEVARDNFSAWLEPHEGDGTDVVLVGHSMGGLLAGEVVLMPNTSPYKTQPFKHRILGTIAMDSPFLGLHPGIVVSGIASLFQPSPNQGDLQEQQQPLGQEKLSASPDSEPSSSSERLPSIDSRIDPMDTGASPRPQRQPTDPHFDPPYHNDAPFLEKPLVKRLIHFTAKHKREGLLNAVGRHITSHLEFGGCLADYRGLHVRYNRLRELEDVDEIKKIAQGHPTGAYARVRFVNYYTLSPGRPKPVKAENEQSQEIRAARNSVDLQLAELDIQDISAPKSPGPQIPNTPEKEGEETIPLGANPGPQIEDTVETSTIQDAQNQGEEQHETSAEDALELTSDNACRILMQEIDPILLFEAETKECQSQTVTANTNTTDDLDLPPIPDLPRKPTFPDIDANLDKDARKQAERESKRLQKAYAQAVKDRAKAVQEREKVLERRRKKAAKEAEKQAKDAEKTRAKLEKQVEKRRAREEKEASESVAAEGHGEQDGTEDAERPKKLKKFCALPSKRDGARDPTWVDVYMDGLDEVGAHCGLFFPGPHYDGLVGDVGSRIAAWVGEELTKRAIFEAGTLRLADLHNVA</sequence>
<feature type="compositionally biased region" description="Pro residues" evidence="2">
    <location>
        <begin position="1"/>
        <end position="11"/>
    </location>
</feature>
<proteinExistence type="inferred from homology"/>
<comment type="caution">
    <text evidence="4">The sequence shown here is derived from an EMBL/GenBank/DDBJ whole genome shotgun (WGS) entry which is preliminary data.</text>
</comment>
<evidence type="ECO:0000256" key="2">
    <source>
        <dbReference type="SAM" id="MobiDB-lite"/>
    </source>
</evidence>
<feature type="compositionally biased region" description="Polar residues" evidence="2">
    <location>
        <begin position="183"/>
        <end position="196"/>
    </location>
</feature>
<name>A0A9P8MHA5_9HYPO</name>
<dbReference type="AlphaFoldDB" id="A0A9P8MHA5"/>
<evidence type="ECO:0000259" key="3">
    <source>
        <dbReference type="Pfam" id="PF05057"/>
    </source>
</evidence>
<evidence type="ECO:0000256" key="1">
    <source>
        <dbReference type="ARBA" id="ARBA00007920"/>
    </source>
</evidence>
<feature type="compositionally biased region" description="Basic and acidic residues" evidence="2">
    <location>
        <begin position="543"/>
        <end position="576"/>
    </location>
</feature>
<dbReference type="PANTHER" id="PTHR47842">
    <property type="entry name" value="EXPRESSED PROTEIN"/>
    <property type="match status" value="1"/>
</dbReference>
<dbReference type="Proteomes" id="UP000764110">
    <property type="component" value="Unassembled WGS sequence"/>
</dbReference>
<dbReference type="Pfam" id="PF05057">
    <property type="entry name" value="DUF676"/>
    <property type="match status" value="1"/>
</dbReference>
<reference evidence="4 5" key="1">
    <citation type="submission" date="2020-07" db="EMBL/GenBank/DDBJ databases">
        <title>Metarhizium humberi genome.</title>
        <authorList>
            <person name="Lysoe E."/>
        </authorList>
    </citation>
    <scope>NUCLEOTIDE SEQUENCE [LARGE SCALE GENOMIC DNA]</scope>
    <source>
        <strain evidence="4 5">ESALQ1638</strain>
    </source>
</reference>
<organism evidence="4 5">
    <name type="scientific">Metarhizium humberi</name>
    <dbReference type="NCBI Taxonomy" id="2596975"/>
    <lineage>
        <taxon>Eukaryota</taxon>
        <taxon>Fungi</taxon>
        <taxon>Dikarya</taxon>
        <taxon>Ascomycota</taxon>
        <taxon>Pezizomycotina</taxon>
        <taxon>Sordariomycetes</taxon>
        <taxon>Hypocreomycetidae</taxon>
        <taxon>Hypocreales</taxon>
        <taxon>Clavicipitaceae</taxon>
        <taxon>Metarhizium</taxon>
    </lineage>
</organism>